<gene>
    <name evidence="2" type="ORF">AMAG_16438</name>
</gene>
<evidence type="ECO:0000256" key="1">
    <source>
        <dbReference type="SAM" id="MobiDB-lite"/>
    </source>
</evidence>
<evidence type="ECO:0000313" key="2">
    <source>
        <dbReference type="EMBL" id="KNE72679.1"/>
    </source>
</evidence>
<protein>
    <submittedName>
        <fullName evidence="2">Uncharacterized protein</fullName>
    </submittedName>
</protein>
<reference evidence="2 3" key="1">
    <citation type="submission" date="2009-11" db="EMBL/GenBank/DDBJ databases">
        <title>Annotation of Allomyces macrogynus ATCC 38327.</title>
        <authorList>
            <consortium name="The Broad Institute Genome Sequencing Platform"/>
            <person name="Russ C."/>
            <person name="Cuomo C."/>
            <person name="Burger G."/>
            <person name="Gray M.W."/>
            <person name="Holland P.W.H."/>
            <person name="King N."/>
            <person name="Lang F.B.F."/>
            <person name="Roger A.J."/>
            <person name="Ruiz-Trillo I."/>
            <person name="Young S.K."/>
            <person name="Zeng Q."/>
            <person name="Gargeya S."/>
            <person name="Fitzgerald M."/>
            <person name="Haas B."/>
            <person name="Abouelleil A."/>
            <person name="Alvarado L."/>
            <person name="Arachchi H.M."/>
            <person name="Berlin A."/>
            <person name="Chapman S.B."/>
            <person name="Gearin G."/>
            <person name="Goldberg J."/>
            <person name="Griggs A."/>
            <person name="Gujja S."/>
            <person name="Hansen M."/>
            <person name="Heiman D."/>
            <person name="Howarth C."/>
            <person name="Larimer J."/>
            <person name="Lui A."/>
            <person name="MacDonald P.J.P."/>
            <person name="McCowen C."/>
            <person name="Montmayeur A."/>
            <person name="Murphy C."/>
            <person name="Neiman D."/>
            <person name="Pearson M."/>
            <person name="Priest M."/>
            <person name="Roberts A."/>
            <person name="Saif S."/>
            <person name="Shea T."/>
            <person name="Sisk P."/>
            <person name="Stolte C."/>
            <person name="Sykes S."/>
            <person name="Wortman J."/>
            <person name="Nusbaum C."/>
            <person name="Birren B."/>
        </authorList>
    </citation>
    <scope>NUCLEOTIDE SEQUENCE [LARGE SCALE GENOMIC DNA]</scope>
    <source>
        <strain evidence="2 3">ATCC 38327</strain>
    </source>
</reference>
<dbReference type="AlphaFoldDB" id="A0A0L0TDM0"/>
<organism evidence="2 3">
    <name type="scientific">Allomyces macrogynus (strain ATCC 38327)</name>
    <name type="common">Allomyces javanicus var. macrogynus</name>
    <dbReference type="NCBI Taxonomy" id="578462"/>
    <lineage>
        <taxon>Eukaryota</taxon>
        <taxon>Fungi</taxon>
        <taxon>Fungi incertae sedis</taxon>
        <taxon>Blastocladiomycota</taxon>
        <taxon>Blastocladiomycetes</taxon>
        <taxon>Blastocladiales</taxon>
        <taxon>Blastocladiaceae</taxon>
        <taxon>Allomyces</taxon>
    </lineage>
</organism>
<feature type="compositionally biased region" description="Polar residues" evidence="1">
    <location>
        <begin position="1"/>
        <end position="15"/>
    </location>
</feature>
<accession>A0A0L0TDM0</accession>
<proteinExistence type="predicted"/>
<sequence length="94" mass="10043">MHVTSLWASNGTLSRGTFRPATAVAPSTDGKPTAGKRSKSAGRNFTDHAVIPVMVKTIHFDDAANDDDLILPDLATLATTEYAYTTTGDLGHRR</sequence>
<dbReference type="EMBL" id="GG745382">
    <property type="protein sequence ID" value="KNE72679.1"/>
    <property type="molecule type" value="Genomic_DNA"/>
</dbReference>
<name>A0A0L0TDM0_ALLM3</name>
<reference evidence="3" key="2">
    <citation type="submission" date="2009-11" db="EMBL/GenBank/DDBJ databases">
        <title>The Genome Sequence of Allomyces macrogynus strain ATCC 38327.</title>
        <authorList>
            <consortium name="The Broad Institute Genome Sequencing Platform"/>
            <person name="Russ C."/>
            <person name="Cuomo C."/>
            <person name="Shea T."/>
            <person name="Young S.K."/>
            <person name="Zeng Q."/>
            <person name="Koehrsen M."/>
            <person name="Haas B."/>
            <person name="Borodovsky M."/>
            <person name="Guigo R."/>
            <person name="Alvarado L."/>
            <person name="Berlin A."/>
            <person name="Borenstein D."/>
            <person name="Chen Z."/>
            <person name="Engels R."/>
            <person name="Freedman E."/>
            <person name="Gellesch M."/>
            <person name="Goldberg J."/>
            <person name="Griggs A."/>
            <person name="Gujja S."/>
            <person name="Heiman D."/>
            <person name="Hepburn T."/>
            <person name="Howarth C."/>
            <person name="Jen D."/>
            <person name="Larson L."/>
            <person name="Lewis B."/>
            <person name="Mehta T."/>
            <person name="Park D."/>
            <person name="Pearson M."/>
            <person name="Roberts A."/>
            <person name="Saif S."/>
            <person name="Shenoy N."/>
            <person name="Sisk P."/>
            <person name="Stolte C."/>
            <person name="Sykes S."/>
            <person name="Walk T."/>
            <person name="White J."/>
            <person name="Yandava C."/>
            <person name="Burger G."/>
            <person name="Gray M.W."/>
            <person name="Holland P.W.H."/>
            <person name="King N."/>
            <person name="Lang F.B.F."/>
            <person name="Roger A.J."/>
            <person name="Ruiz-Trillo I."/>
            <person name="Lander E."/>
            <person name="Nusbaum C."/>
        </authorList>
    </citation>
    <scope>NUCLEOTIDE SEQUENCE [LARGE SCALE GENOMIC DNA]</scope>
    <source>
        <strain evidence="3">ATCC 38327</strain>
    </source>
</reference>
<evidence type="ECO:0000313" key="3">
    <source>
        <dbReference type="Proteomes" id="UP000054350"/>
    </source>
</evidence>
<keyword evidence="3" id="KW-1185">Reference proteome</keyword>
<dbReference type="Proteomes" id="UP000054350">
    <property type="component" value="Unassembled WGS sequence"/>
</dbReference>
<feature type="region of interest" description="Disordered" evidence="1">
    <location>
        <begin position="1"/>
        <end position="43"/>
    </location>
</feature>
<dbReference type="VEuPathDB" id="FungiDB:AMAG_16438"/>